<dbReference type="InterPro" id="IPR001466">
    <property type="entry name" value="Beta-lactam-related"/>
</dbReference>
<keyword evidence="2" id="KW-0732">Signal</keyword>
<name>A0ABU8Q0B6_9SPHN</name>
<evidence type="ECO:0000313" key="4">
    <source>
        <dbReference type="EMBL" id="MEJ5093184.1"/>
    </source>
</evidence>
<dbReference type="EMBL" id="JBBGZA010000001">
    <property type="protein sequence ID" value="MEJ5093184.1"/>
    <property type="molecule type" value="Genomic_DNA"/>
</dbReference>
<dbReference type="Proteomes" id="UP001380365">
    <property type="component" value="Unassembled WGS sequence"/>
</dbReference>
<reference evidence="4 5" key="1">
    <citation type="submission" date="2023-12" db="EMBL/GenBank/DDBJ databases">
        <title>Gut-associated functions are favored during microbiome assembly across C. elegans life.</title>
        <authorList>
            <person name="Zimmermann J."/>
        </authorList>
    </citation>
    <scope>NUCLEOTIDE SEQUENCE [LARGE SCALE GENOMIC DNA]</scope>
    <source>
        <strain evidence="4 5">JUb134</strain>
    </source>
</reference>
<evidence type="ECO:0000259" key="3">
    <source>
        <dbReference type="Pfam" id="PF00144"/>
    </source>
</evidence>
<comment type="caution">
    <text evidence="4">The sequence shown here is derived from an EMBL/GenBank/DDBJ whole genome shotgun (WGS) entry which is preliminary data.</text>
</comment>
<dbReference type="SUPFAM" id="SSF56601">
    <property type="entry name" value="beta-lactamase/transpeptidase-like"/>
    <property type="match status" value="1"/>
</dbReference>
<evidence type="ECO:0000256" key="2">
    <source>
        <dbReference type="SAM" id="SignalP"/>
    </source>
</evidence>
<feature type="region of interest" description="Disordered" evidence="1">
    <location>
        <begin position="111"/>
        <end position="148"/>
    </location>
</feature>
<sequence length="173" mass="17633">MMKRCLLALPLLLAGAPALADPPAGFDARVESIRIASETPGISIAIVEDGKVVLARGYGVRRQGAAPKVDADTLFMIGSTGKAFTVAALATLVDAGKVGWDDKVIDHLPGFQMYDPRGHARDDGARPAGPSQRPGPGRGRPVAGAAGQAVAGRGGAAAALSEAGDQFPLRLCL</sequence>
<feature type="domain" description="Beta-lactamase-related" evidence="3">
    <location>
        <begin position="29"/>
        <end position="115"/>
    </location>
</feature>
<keyword evidence="4" id="KW-0378">Hydrolase</keyword>
<feature type="chain" id="PRO_5045058629" evidence="2">
    <location>
        <begin position="21"/>
        <end position="173"/>
    </location>
</feature>
<organism evidence="4 5">
    <name type="scientific">Sphingomonas molluscorum</name>
    <dbReference type="NCBI Taxonomy" id="418184"/>
    <lineage>
        <taxon>Bacteria</taxon>
        <taxon>Pseudomonadati</taxon>
        <taxon>Pseudomonadota</taxon>
        <taxon>Alphaproteobacteria</taxon>
        <taxon>Sphingomonadales</taxon>
        <taxon>Sphingomonadaceae</taxon>
        <taxon>Sphingomonas</taxon>
    </lineage>
</organism>
<dbReference type="GO" id="GO:0016787">
    <property type="term" value="F:hydrolase activity"/>
    <property type="evidence" value="ECO:0007669"/>
    <property type="project" value="UniProtKB-KW"/>
</dbReference>
<feature type="compositionally biased region" description="Low complexity" evidence="1">
    <location>
        <begin position="126"/>
        <end position="148"/>
    </location>
</feature>
<dbReference type="InterPro" id="IPR050491">
    <property type="entry name" value="AmpC-like"/>
</dbReference>
<dbReference type="InterPro" id="IPR012338">
    <property type="entry name" value="Beta-lactam/transpept-like"/>
</dbReference>
<dbReference type="RefSeq" id="WP_339537566.1">
    <property type="nucleotide sequence ID" value="NZ_JBBGZA010000001.1"/>
</dbReference>
<protein>
    <submittedName>
        <fullName evidence="4">Serine hydrolase domain-containing protein</fullName>
        <ecNumber evidence="4">3.1.1.103</ecNumber>
    </submittedName>
</protein>
<dbReference type="Gene3D" id="3.40.710.10">
    <property type="entry name" value="DD-peptidase/beta-lactamase superfamily"/>
    <property type="match status" value="1"/>
</dbReference>
<evidence type="ECO:0000313" key="5">
    <source>
        <dbReference type="Proteomes" id="UP001380365"/>
    </source>
</evidence>
<dbReference type="Pfam" id="PF00144">
    <property type="entry name" value="Beta-lactamase"/>
    <property type="match status" value="1"/>
</dbReference>
<gene>
    <name evidence="4" type="ORF">WH159_01305</name>
</gene>
<proteinExistence type="predicted"/>
<dbReference type="EC" id="3.1.1.103" evidence="4"/>
<feature type="compositionally biased region" description="Basic and acidic residues" evidence="1">
    <location>
        <begin position="116"/>
        <end position="125"/>
    </location>
</feature>
<evidence type="ECO:0000256" key="1">
    <source>
        <dbReference type="SAM" id="MobiDB-lite"/>
    </source>
</evidence>
<keyword evidence="5" id="KW-1185">Reference proteome</keyword>
<feature type="signal peptide" evidence="2">
    <location>
        <begin position="1"/>
        <end position="20"/>
    </location>
</feature>
<accession>A0ABU8Q0B6</accession>
<dbReference type="PANTHER" id="PTHR46825">
    <property type="entry name" value="D-ALANYL-D-ALANINE-CARBOXYPEPTIDASE/ENDOPEPTIDASE AMPH"/>
    <property type="match status" value="1"/>
</dbReference>
<dbReference type="PANTHER" id="PTHR46825:SF15">
    <property type="entry name" value="BETA-LACTAMASE-RELATED DOMAIN-CONTAINING PROTEIN"/>
    <property type="match status" value="1"/>
</dbReference>